<comment type="caution">
    <text evidence="2">The sequence shown here is derived from an EMBL/GenBank/DDBJ whole genome shotgun (WGS) entry which is preliminary data.</text>
</comment>
<organism evidence="2 3">
    <name type="scientific">Adiantum capillus-veneris</name>
    <name type="common">Maidenhair fern</name>
    <dbReference type="NCBI Taxonomy" id="13818"/>
    <lineage>
        <taxon>Eukaryota</taxon>
        <taxon>Viridiplantae</taxon>
        <taxon>Streptophyta</taxon>
        <taxon>Embryophyta</taxon>
        <taxon>Tracheophyta</taxon>
        <taxon>Polypodiopsida</taxon>
        <taxon>Polypodiidae</taxon>
        <taxon>Polypodiales</taxon>
        <taxon>Pteridineae</taxon>
        <taxon>Pteridaceae</taxon>
        <taxon>Vittarioideae</taxon>
        <taxon>Adiantum</taxon>
    </lineage>
</organism>
<accession>A0A9D4ZN74</accession>
<proteinExistence type="inferred from homology"/>
<dbReference type="SMART" id="SM00427">
    <property type="entry name" value="H2B"/>
    <property type="match status" value="1"/>
</dbReference>
<evidence type="ECO:0008006" key="4">
    <source>
        <dbReference type="Google" id="ProtNLM"/>
    </source>
</evidence>
<evidence type="ECO:0000313" key="2">
    <source>
        <dbReference type="EMBL" id="KAI5079927.1"/>
    </source>
</evidence>
<name>A0A9D4ZN74_ADICA</name>
<dbReference type="PANTHER" id="PTHR23428">
    <property type="entry name" value="HISTONE H2B"/>
    <property type="match status" value="1"/>
</dbReference>
<reference evidence="2 3" key="1">
    <citation type="submission" date="2021-01" db="EMBL/GenBank/DDBJ databases">
        <title>Adiantum capillus-veneris genome.</title>
        <authorList>
            <person name="Fang Y."/>
            <person name="Liao Q."/>
        </authorList>
    </citation>
    <scope>NUCLEOTIDE SEQUENCE [LARGE SCALE GENOMIC DNA]</scope>
    <source>
        <strain evidence="2">H3</strain>
        <tissue evidence="2">Leaf</tissue>
    </source>
</reference>
<dbReference type="GO" id="GO:0030527">
    <property type="term" value="F:structural constituent of chromatin"/>
    <property type="evidence" value="ECO:0007669"/>
    <property type="project" value="InterPro"/>
</dbReference>
<comment type="similarity">
    <text evidence="1">Belongs to the histone H2B family.</text>
</comment>
<dbReference type="GO" id="GO:0046982">
    <property type="term" value="F:protein heterodimerization activity"/>
    <property type="evidence" value="ECO:0007669"/>
    <property type="project" value="InterPro"/>
</dbReference>
<evidence type="ECO:0000256" key="1">
    <source>
        <dbReference type="ARBA" id="ARBA00006846"/>
    </source>
</evidence>
<dbReference type="GO" id="GO:0003677">
    <property type="term" value="F:DNA binding"/>
    <property type="evidence" value="ECO:0007669"/>
    <property type="project" value="InterPro"/>
</dbReference>
<dbReference type="Proteomes" id="UP000886520">
    <property type="component" value="Chromosome 5"/>
</dbReference>
<dbReference type="AlphaFoldDB" id="A0A9D4ZN74"/>
<dbReference type="SUPFAM" id="SSF47113">
    <property type="entry name" value="Histone-fold"/>
    <property type="match status" value="1"/>
</dbReference>
<dbReference type="Gene3D" id="1.10.20.10">
    <property type="entry name" value="Histone, subunit A"/>
    <property type="match status" value="2"/>
</dbReference>
<dbReference type="InterPro" id="IPR009072">
    <property type="entry name" value="Histone-fold"/>
</dbReference>
<dbReference type="EMBL" id="JABFUD020000005">
    <property type="protein sequence ID" value="KAI5079927.1"/>
    <property type="molecule type" value="Genomic_DNA"/>
</dbReference>
<protein>
    <recommendedName>
        <fullName evidence="4">Histone H2B</fullName>
    </recommendedName>
</protein>
<keyword evidence="3" id="KW-1185">Reference proteome</keyword>
<dbReference type="InterPro" id="IPR000558">
    <property type="entry name" value="Histone_H2B"/>
</dbReference>
<evidence type="ECO:0000313" key="3">
    <source>
        <dbReference type="Proteomes" id="UP000886520"/>
    </source>
</evidence>
<gene>
    <name evidence="2" type="ORF">GOP47_0005406</name>
</gene>
<sequence>MTCTKGSLNEAKISATPKTCSPSRAPGRPPRATCRVLMAAQIKGKRYSRCRSRADAYKEGSDKKKKKKARSTQTYKIYIFKVLKQLHPDKARLARYNKKPTWKPTITNREIQTAVRLLLPGSCVAVSFKVGL</sequence>
<dbReference type="GO" id="GO:0000786">
    <property type="term" value="C:nucleosome"/>
    <property type="evidence" value="ECO:0007669"/>
    <property type="project" value="InterPro"/>
</dbReference>